<feature type="compositionally biased region" description="Basic and acidic residues" evidence="5">
    <location>
        <begin position="1069"/>
        <end position="1086"/>
    </location>
</feature>
<feature type="transmembrane region" description="Helical" evidence="6">
    <location>
        <begin position="95"/>
        <end position="116"/>
    </location>
</feature>
<feature type="transmembrane region" description="Helical" evidence="6">
    <location>
        <begin position="938"/>
        <end position="967"/>
    </location>
</feature>
<feature type="domain" description="Cationic amino acid transporter C-terminal" evidence="7">
    <location>
        <begin position="1163"/>
        <end position="1213"/>
    </location>
</feature>
<feature type="transmembrane region" description="Helical" evidence="6">
    <location>
        <begin position="889"/>
        <end position="918"/>
    </location>
</feature>
<evidence type="ECO:0000256" key="1">
    <source>
        <dbReference type="ARBA" id="ARBA00004141"/>
    </source>
</evidence>
<dbReference type="InterPro" id="IPR002293">
    <property type="entry name" value="AA/rel_permease1"/>
</dbReference>
<name>A0ABN8M741_9CNID</name>
<keyword evidence="2 6" id="KW-0812">Transmembrane</keyword>
<feature type="transmembrane region" description="Helical" evidence="6">
    <location>
        <begin position="693"/>
        <end position="713"/>
    </location>
</feature>
<feature type="transmembrane region" description="Helical" evidence="6">
    <location>
        <begin position="823"/>
        <end position="840"/>
    </location>
</feature>
<evidence type="ECO:0000256" key="4">
    <source>
        <dbReference type="ARBA" id="ARBA00023136"/>
    </source>
</evidence>
<feature type="region of interest" description="Disordered" evidence="5">
    <location>
        <begin position="1069"/>
        <end position="1095"/>
    </location>
</feature>
<keyword evidence="9" id="KW-1185">Reference proteome</keyword>
<evidence type="ECO:0000259" key="7">
    <source>
        <dbReference type="Pfam" id="PF13906"/>
    </source>
</evidence>
<keyword evidence="4 6" id="KW-0472">Membrane</keyword>
<evidence type="ECO:0000256" key="2">
    <source>
        <dbReference type="ARBA" id="ARBA00022692"/>
    </source>
</evidence>
<feature type="transmembrane region" description="Helical" evidence="6">
    <location>
        <begin position="1013"/>
        <end position="1034"/>
    </location>
</feature>
<feature type="transmembrane region" description="Helical" evidence="6">
    <location>
        <begin position="988"/>
        <end position="1007"/>
    </location>
</feature>
<protein>
    <recommendedName>
        <fullName evidence="7">Cationic amino acid transporter C-terminal domain-containing protein</fullName>
    </recommendedName>
</protein>
<feature type="transmembrane region" description="Helical" evidence="6">
    <location>
        <begin position="503"/>
        <end position="524"/>
    </location>
</feature>
<reference evidence="8 9" key="1">
    <citation type="submission" date="2022-05" db="EMBL/GenBank/DDBJ databases">
        <authorList>
            <consortium name="Genoscope - CEA"/>
            <person name="William W."/>
        </authorList>
    </citation>
    <scope>NUCLEOTIDE SEQUENCE [LARGE SCALE GENOMIC DNA]</scope>
</reference>
<feature type="transmembrane region" description="Helical" evidence="6">
    <location>
        <begin position="473"/>
        <end position="491"/>
    </location>
</feature>
<evidence type="ECO:0000313" key="9">
    <source>
        <dbReference type="Proteomes" id="UP001159427"/>
    </source>
</evidence>
<accession>A0ABN8M741</accession>
<feature type="region of interest" description="Disordered" evidence="5">
    <location>
        <begin position="1215"/>
        <end position="1261"/>
    </location>
</feature>
<gene>
    <name evidence="8" type="ORF">PEVE_00022124</name>
</gene>
<dbReference type="PANTHER" id="PTHR43243">
    <property type="entry name" value="INNER MEMBRANE TRANSPORTER YGJI-RELATED"/>
    <property type="match status" value="1"/>
</dbReference>
<feature type="transmembrane region" description="Helical" evidence="6">
    <location>
        <begin position="262"/>
        <end position="286"/>
    </location>
</feature>
<feature type="transmembrane region" description="Helical" evidence="6">
    <location>
        <begin position="545"/>
        <end position="569"/>
    </location>
</feature>
<feature type="transmembrane region" description="Helical" evidence="6">
    <location>
        <begin position="356"/>
        <end position="375"/>
    </location>
</feature>
<dbReference type="InterPro" id="IPR029485">
    <property type="entry name" value="CAT_C"/>
</dbReference>
<dbReference type="EMBL" id="CALNXI010000296">
    <property type="protein sequence ID" value="CAH3024256.1"/>
    <property type="molecule type" value="Genomic_DNA"/>
</dbReference>
<evidence type="ECO:0000256" key="6">
    <source>
        <dbReference type="SAM" id="Phobius"/>
    </source>
</evidence>
<feature type="transmembrane region" description="Helical" evidence="6">
    <location>
        <begin position="33"/>
        <end position="51"/>
    </location>
</feature>
<proteinExistence type="predicted"/>
<feature type="transmembrane region" description="Helical" evidence="6">
    <location>
        <begin position="794"/>
        <end position="811"/>
    </location>
</feature>
<feature type="transmembrane region" description="Helical" evidence="6">
    <location>
        <begin position="63"/>
        <end position="83"/>
    </location>
</feature>
<evidence type="ECO:0000313" key="8">
    <source>
        <dbReference type="EMBL" id="CAH3024256.1"/>
    </source>
</evidence>
<dbReference type="PANTHER" id="PTHR43243:SF105">
    <property type="entry name" value="CATIONIC AMINO ACID TRANSPORTER C-TERMINAL DOMAIN-CONTAINING PROTEIN"/>
    <property type="match status" value="1"/>
</dbReference>
<feature type="transmembrane region" description="Helical" evidence="6">
    <location>
        <begin position="381"/>
        <end position="401"/>
    </location>
</feature>
<feature type="transmembrane region" description="Helical" evidence="6">
    <location>
        <begin position="1100"/>
        <end position="1120"/>
    </location>
</feature>
<keyword evidence="3 6" id="KW-1133">Transmembrane helix</keyword>
<feature type="transmembrane region" description="Helical" evidence="6">
    <location>
        <begin position="725"/>
        <end position="746"/>
    </location>
</feature>
<feature type="transmembrane region" description="Helical" evidence="6">
    <location>
        <begin position="164"/>
        <end position="181"/>
    </location>
</feature>
<feature type="transmembrane region" description="Helical" evidence="6">
    <location>
        <begin position="1163"/>
        <end position="1184"/>
    </location>
</feature>
<comment type="caution">
    <text evidence="8">The sequence shown here is derived from an EMBL/GenBank/DDBJ whole genome shotgun (WGS) entry which is preliminary data.</text>
</comment>
<dbReference type="Pfam" id="PF13906">
    <property type="entry name" value="AA_permease_C"/>
    <property type="match status" value="1"/>
</dbReference>
<evidence type="ECO:0000256" key="3">
    <source>
        <dbReference type="ARBA" id="ARBA00022989"/>
    </source>
</evidence>
<feature type="transmembrane region" description="Helical" evidence="6">
    <location>
        <begin position="222"/>
        <end position="241"/>
    </location>
</feature>
<feature type="transmembrane region" description="Helical" evidence="6">
    <location>
        <begin position="662"/>
        <end position="681"/>
    </location>
</feature>
<dbReference type="Pfam" id="PF13520">
    <property type="entry name" value="AA_permease_2"/>
    <property type="match status" value="2"/>
</dbReference>
<feature type="transmembrane region" description="Helical" evidence="6">
    <location>
        <begin position="1190"/>
        <end position="1210"/>
    </location>
</feature>
<feature type="transmembrane region" description="Helical" evidence="6">
    <location>
        <begin position="852"/>
        <end position="877"/>
    </location>
</feature>
<organism evidence="8 9">
    <name type="scientific">Porites evermanni</name>
    <dbReference type="NCBI Taxonomy" id="104178"/>
    <lineage>
        <taxon>Eukaryota</taxon>
        <taxon>Metazoa</taxon>
        <taxon>Cnidaria</taxon>
        <taxon>Anthozoa</taxon>
        <taxon>Hexacorallia</taxon>
        <taxon>Scleractinia</taxon>
        <taxon>Fungiina</taxon>
        <taxon>Poritidae</taxon>
        <taxon>Porites</taxon>
    </lineage>
</organism>
<feature type="transmembrane region" description="Helical" evidence="6">
    <location>
        <begin position="193"/>
        <end position="210"/>
    </location>
</feature>
<sequence>MNNCSKVCNNLTRKKPTEDWLAETPLKRCLHTLDLTSIGVGTIVGAGLYVVTGELARDVAGPAVVLSFFIAGIAAFFSGICYAEFGCRIPKAGSAYVYTYVAVGEFWAFVVGWNMILEYIIAAASVARACSEYINSFAQGYIYKFFMEDIATWNVSALGSFPDLLAMALALIFTGIVSLGAHKSSLVNKFMTFINLSVIVFIIIAGLYFVDGRNWQTKFAPYGASGVLTAAGSCFYAFVGFDVIGTAGEEAVNPKRSIPLSIILCLAISFLSYFGVATVLTLILPYRQLSRFAPLAEAFAQRGFSGAKYVVATGGLFATMSTLLSNSFAAPRVVYSMASDGLLFNWFGHVNDKTKVPVRAALVNGILIAILALLLDVKQLVEMLSIGTLVAYTMVAIAVLVTRYTPGVQSVTLEKNGTSEKTAKWLKTICCRPGETEGKDGGLTGVSYQQVESNDGDELSEERTPDETTSFRVRVATFVLTLSITALAISFTRSYSYWAQGDAWAILLCCIFGLMIIASLMFIIRQPKNSATFPFMVPGVPIIPAITIFFNILLVVSLCTSAMVTVTAWKPSNLLKDQKLRSFDRQCQISEQNLKSIHHLDEYLNLKKQTVLKTENPPGENVLQSSDITLTMSLVRFLRLLSRRKEIDNDLSSSPLRRCLNIFDLTSIGVGATVGAGLYVVTGQIARDVAGPAIVLSFFIAGVAAFLSGICYAEFGCRITKAGSAYVYIYSSLGEIWAFIIGWNMILEYVIGTASLGRASSEYIDSIVGGAIRKFIIDNIGQFQASGLGSYPDFLAFILVLLVSMLVATGAKHSAVFNKAVTTINMLVIVFVIVIGLFHVDPSNWAGANQFLPYGVSGVLAGAASCFYCFVGFDVIATASEETINPKRALPLAIMLCLIISFLAYFGVASILTLMVSYDKLDKFAPLPEAFKSAGVSWAKYVIAVGGLCALAGSLMSGIFAVPRIMYSMASDGLLFKFFSRIYERTNVPVISIAFAGVLSATLALFLDLQQLVEMLSIGTLLAYTLVSLSVLILRFQPGVQDVEYDEETSSSVRSYRVICCQSMHPESKEAEYKPLESVTNDKKPDIEDEEGPTDTTSQIAAAAVALIVVGLTGFCALLIAGWDALGDRDAWAIFTAVLLGFLIIFGVVVMQLQPKNNAQFPFTVPCIPVLPIASVIVNLFLLLKLAKWTWVRFGVWMVLGFVIYFGYGIRHSREGSTKQDSNDNDFILQGTPDIGQDVKTVQPTNTPEDKKPLLSSSEVQ</sequence>
<comment type="subcellular location">
    <subcellularLocation>
        <location evidence="1">Membrane</location>
        <topology evidence="1">Multi-pass membrane protein</topology>
    </subcellularLocation>
</comment>
<dbReference type="Gene3D" id="1.20.1740.10">
    <property type="entry name" value="Amino acid/polyamine transporter I"/>
    <property type="match status" value="3"/>
</dbReference>
<dbReference type="Proteomes" id="UP001159427">
    <property type="component" value="Unassembled WGS sequence"/>
</dbReference>
<evidence type="ECO:0000256" key="5">
    <source>
        <dbReference type="SAM" id="MobiDB-lite"/>
    </source>
</evidence>
<feature type="transmembrane region" description="Helical" evidence="6">
    <location>
        <begin position="1132"/>
        <end position="1151"/>
    </location>
</feature>